<dbReference type="Pfam" id="PF00847">
    <property type="entry name" value="AP2"/>
    <property type="match status" value="1"/>
</dbReference>
<dbReference type="GO" id="GO:0006950">
    <property type="term" value="P:response to stress"/>
    <property type="evidence" value="ECO:0007669"/>
    <property type="project" value="TreeGrafter"/>
</dbReference>
<evidence type="ECO:0000259" key="8">
    <source>
        <dbReference type="PROSITE" id="PS51032"/>
    </source>
</evidence>
<feature type="region of interest" description="Disordered" evidence="7">
    <location>
        <begin position="111"/>
        <end position="147"/>
    </location>
</feature>
<evidence type="ECO:0000256" key="1">
    <source>
        <dbReference type="ARBA" id="ARBA00004123"/>
    </source>
</evidence>
<gene>
    <name evidence="9" type="ORF">MERR_LOCUS16143</name>
</gene>
<dbReference type="GO" id="GO:0045893">
    <property type="term" value="P:positive regulation of DNA-templated transcription"/>
    <property type="evidence" value="ECO:0007669"/>
    <property type="project" value="TreeGrafter"/>
</dbReference>
<dbReference type="EMBL" id="CACVBM020001074">
    <property type="protein sequence ID" value="CAA7028908.1"/>
    <property type="molecule type" value="Genomic_DNA"/>
</dbReference>
<evidence type="ECO:0000256" key="6">
    <source>
        <dbReference type="ARBA" id="ARBA00024343"/>
    </source>
</evidence>
<dbReference type="Proteomes" id="UP000467841">
    <property type="component" value="Unassembled WGS sequence"/>
</dbReference>
<keyword evidence="10" id="KW-1185">Reference proteome</keyword>
<keyword evidence="5" id="KW-0539">Nucleus</keyword>
<dbReference type="PROSITE" id="PS51032">
    <property type="entry name" value="AP2_ERF"/>
    <property type="match status" value="1"/>
</dbReference>
<comment type="similarity">
    <text evidence="6">Belongs to the AP2/ERF transcription factor family. ERF subfamily.</text>
</comment>
<dbReference type="FunFam" id="3.30.730.10:FF:000001">
    <property type="entry name" value="Ethylene-responsive transcription factor 2"/>
    <property type="match status" value="1"/>
</dbReference>
<dbReference type="SUPFAM" id="SSF54171">
    <property type="entry name" value="DNA-binding domain"/>
    <property type="match status" value="1"/>
</dbReference>
<evidence type="ECO:0000256" key="3">
    <source>
        <dbReference type="ARBA" id="ARBA00023125"/>
    </source>
</evidence>
<dbReference type="Gene3D" id="3.30.730.10">
    <property type="entry name" value="AP2/ERF domain"/>
    <property type="match status" value="1"/>
</dbReference>
<dbReference type="GO" id="GO:0003700">
    <property type="term" value="F:DNA-binding transcription factor activity"/>
    <property type="evidence" value="ECO:0007669"/>
    <property type="project" value="InterPro"/>
</dbReference>
<proteinExistence type="inferred from homology"/>
<evidence type="ECO:0000256" key="7">
    <source>
        <dbReference type="SAM" id="MobiDB-lite"/>
    </source>
</evidence>
<feature type="domain" description="AP2/ERF" evidence="8">
    <location>
        <begin position="56"/>
        <end position="113"/>
    </location>
</feature>
<feature type="compositionally biased region" description="Low complexity" evidence="7">
    <location>
        <begin position="113"/>
        <end position="141"/>
    </location>
</feature>
<dbReference type="AlphaFoldDB" id="A0A6D2IFG3"/>
<dbReference type="InterPro" id="IPR001471">
    <property type="entry name" value="AP2/ERF_dom"/>
</dbReference>
<sequence length="328" mass="35604">MDPLASQQQQQHNPDDNQQSLSHNPQSDSTTTTDSTSSAQQRKRKGKGGPDNSKFRYRGVRQRSWGKWVAEIREPRKRTRKWLGTFATAEDAARAYDRAAVFLYGSRAQLNLSPSSPSSVSSTSSSVSAASTSPSSSSSSTQTLRPLLPRPAVSGASAFGPYGVSYNNNIFLSGGPSMLCPSYGLFPQQQQQQNLMMQVGQFNHQQQYQSLHSSNSNNKIGDVELTDVPVTNSASFHHEVPLRQEVQGGNGCNNNKNSMEGLNSLAGSVGSSLSMSTAVLDPVCSMGMDPGYNMVGDGSSTVWPYGGEDEYSHWGNIWDNFLDPLLDF</sequence>
<dbReference type="InterPro" id="IPR036955">
    <property type="entry name" value="AP2/ERF_dom_sf"/>
</dbReference>
<evidence type="ECO:0000313" key="10">
    <source>
        <dbReference type="Proteomes" id="UP000467841"/>
    </source>
</evidence>
<feature type="compositionally biased region" description="Low complexity" evidence="7">
    <location>
        <begin position="7"/>
        <end position="19"/>
    </location>
</feature>
<evidence type="ECO:0000256" key="2">
    <source>
        <dbReference type="ARBA" id="ARBA00023015"/>
    </source>
</evidence>
<evidence type="ECO:0000256" key="5">
    <source>
        <dbReference type="ARBA" id="ARBA00023242"/>
    </source>
</evidence>
<dbReference type="SMART" id="SM00380">
    <property type="entry name" value="AP2"/>
    <property type="match status" value="1"/>
</dbReference>
<keyword evidence="4" id="KW-0804">Transcription</keyword>
<feature type="compositionally biased region" description="Low complexity" evidence="7">
    <location>
        <begin position="27"/>
        <end position="38"/>
    </location>
</feature>
<dbReference type="GO" id="GO:0005634">
    <property type="term" value="C:nucleus"/>
    <property type="evidence" value="ECO:0007669"/>
    <property type="project" value="UniProtKB-SubCell"/>
</dbReference>
<keyword evidence="3" id="KW-0238">DNA-binding</keyword>
<dbReference type="PANTHER" id="PTHR31241:SF72">
    <property type="entry name" value="AP2_ERF DOMAIN-CONTAINING PROTEIN"/>
    <property type="match status" value="1"/>
</dbReference>
<dbReference type="CDD" id="cd00018">
    <property type="entry name" value="AP2"/>
    <property type="match status" value="1"/>
</dbReference>
<feature type="region of interest" description="Disordered" evidence="7">
    <location>
        <begin position="1"/>
        <end position="59"/>
    </location>
</feature>
<reference evidence="9" key="1">
    <citation type="submission" date="2020-01" db="EMBL/GenBank/DDBJ databases">
        <authorList>
            <person name="Mishra B."/>
        </authorList>
    </citation>
    <scope>NUCLEOTIDE SEQUENCE [LARGE SCALE GENOMIC DNA]</scope>
</reference>
<keyword evidence="2" id="KW-0805">Transcription regulation</keyword>
<protein>
    <recommendedName>
        <fullName evidence="8">AP2/ERF domain-containing protein</fullName>
    </recommendedName>
</protein>
<dbReference type="GO" id="GO:0000976">
    <property type="term" value="F:transcription cis-regulatory region binding"/>
    <property type="evidence" value="ECO:0007669"/>
    <property type="project" value="TreeGrafter"/>
</dbReference>
<comment type="caution">
    <text evidence="9">The sequence shown here is derived from an EMBL/GenBank/DDBJ whole genome shotgun (WGS) entry which is preliminary data.</text>
</comment>
<dbReference type="PANTHER" id="PTHR31241">
    <property type="entry name" value="DEHYDRATION-RESPONSIVE ELEMENT-BINDING PROTEIN 2C"/>
    <property type="match status" value="1"/>
</dbReference>
<evidence type="ECO:0000256" key="4">
    <source>
        <dbReference type="ARBA" id="ARBA00023163"/>
    </source>
</evidence>
<evidence type="ECO:0000313" key="9">
    <source>
        <dbReference type="EMBL" id="CAA7028908.1"/>
    </source>
</evidence>
<organism evidence="9 10">
    <name type="scientific">Microthlaspi erraticum</name>
    <dbReference type="NCBI Taxonomy" id="1685480"/>
    <lineage>
        <taxon>Eukaryota</taxon>
        <taxon>Viridiplantae</taxon>
        <taxon>Streptophyta</taxon>
        <taxon>Embryophyta</taxon>
        <taxon>Tracheophyta</taxon>
        <taxon>Spermatophyta</taxon>
        <taxon>Magnoliopsida</taxon>
        <taxon>eudicotyledons</taxon>
        <taxon>Gunneridae</taxon>
        <taxon>Pentapetalae</taxon>
        <taxon>rosids</taxon>
        <taxon>malvids</taxon>
        <taxon>Brassicales</taxon>
        <taxon>Brassicaceae</taxon>
        <taxon>Coluteocarpeae</taxon>
        <taxon>Microthlaspi</taxon>
    </lineage>
</organism>
<dbReference type="InterPro" id="IPR016177">
    <property type="entry name" value="DNA-bd_dom_sf"/>
</dbReference>
<comment type="subcellular location">
    <subcellularLocation>
        <location evidence="1">Nucleus</location>
    </subcellularLocation>
</comment>
<accession>A0A6D2IFG3</accession>
<dbReference type="PRINTS" id="PR00367">
    <property type="entry name" value="ETHRSPELEMNT"/>
</dbReference>
<name>A0A6D2IFG3_9BRAS</name>
<dbReference type="OrthoDB" id="1938645at2759"/>